<accession>A0ABX1K996</accession>
<gene>
    <name evidence="6" type="ORF">HF576_06955</name>
</gene>
<feature type="chain" id="PRO_5045539399" evidence="4">
    <location>
        <begin position="21"/>
        <end position="340"/>
    </location>
</feature>
<comment type="similarity">
    <text evidence="2">Belongs to the bacterial solute-binding protein SsuA/TauA family.</text>
</comment>
<dbReference type="Proteomes" id="UP001429745">
    <property type="component" value="Unassembled WGS sequence"/>
</dbReference>
<evidence type="ECO:0000313" key="7">
    <source>
        <dbReference type="Proteomes" id="UP001429745"/>
    </source>
</evidence>
<evidence type="ECO:0000259" key="5">
    <source>
        <dbReference type="Pfam" id="PF09084"/>
    </source>
</evidence>
<keyword evidence="7" id="KW-1185">Reference proteome</keyword>
<proteinExistence type="inferred from homology"/>
<evidence type="ECO:0000256" key="1">
    <source>
        <dbReference type="ARBA" id="ARBA00004418"/>
    </source>
</evidence>
<evidence type="ECO:0000256" key="3">
    <source>
        <dbReference type="ARBA" id="ARBA00022729"/>
    </source>
</evidence>
<dbReference type="Gene3D" id="3.40.190.10">
    <property type="entry name" value="Periplasmic binding protein-like II"/>
    <property type="match status" value="2"/>
</dbReference>
<evidence type="ECO:0000256" key="4">
    <source>
        <dbReference type="SAM" id="SignalP"/>
    </source>
</evidence>
<feature type="signal peptide" evidence="4">
    <location>
        <begin position="1"/>
        <end position="20"/>
    </location>
</feature>
<dbReference type="SUPFAM" id="SSF53850">
    <property type="entry name" value="Periplasmic binding protein-like II"/>
    <property type="match status" value="1"/>
</dbReference>
<feature type="domain" description="SsuA/THI5-like" evidence="5">
    <location>
        <begin position="56"/>
        <end position="273"/>
    </location>
</feature>
<dbReference type="InterPro" id="IPR015168">
    <property type="entry name" value="SsuA/THI5"/>
</dbReference>
<comment type="subcellular location">
    <subcellularLocation>
        <location evidence="1">Periplasm</location>
    </subcellularLocation>
</comment>
<protein>
    <submittedName>
        <fullName evidence="6">ABC transporter substrate-binding protein</fullName>
    </submittedName>
</protein>
<evidence type="ECO:0000313" key="6">
    <source>
        <dbReference type="EMBL" id="NLP83578.1"/>
    </source>
</evidence>
<reference evidence="6 7" key="1">
    <citation type="submission" date="2020-04" db="EMBL/GenBank/DDBJ databases">
        <title>CFH 90308 Microbacterium sp.</title>
        <authorList>
            <person name="Nie G."/>
            <person name="Ming H."/>
            <person name="Xia T."/>
        </authorList>
    </citation>
    <scope>NUCLEOTIDE SEQUENCE [LARGE SCALE GENOMIC DNA]</scope>
    <source>
        <strain evidence="6 7">CFH 90308</strain>
    </source>
</reference>
<dbReference type="PROSITE" id="PS51257">
    <property type="entry name" value="PROKAR_LIPOPROTEIN"/>
    <property type="match status" value="1"/>
</dbReference>
<comment type="caution">
    <text evidence="6">The sequence shown here is derived from an EMBL/GenBank/DDBJ whole genome shotgun (WGS) entry which is preliminary data.</text>
</comment>
<dbReference type="EMBL" id="JABACI010000001">
    <property type="protein sequence ID" value="NLP83578.1"/>
    <property type="molecule type" value="Genomic_DNA"/>
</dbReference>
<sequence length="340" mass="34977">MRKSIARRLGGLAAVGTVLASLVACSGGGAPADAGGEGDGGAPEKSTLTVAINPSTQFAPLYYGIQEGIFEEHGLELEITPQTDIAAIVSGLASGTYDIGFATVVHAVTANANGIPIRAITTIEGQIQEDDEGTVTIASAESGITDFAGLEGKRVATVGLSSHNTMTMWELADRAGADTESIELVQLPFGQMAAALASGDVDAAIMQWPFAADALAAGGVELGYNNRELFVDTATTLFNTSQSFIDQNPNTVRAFADAMAESIVGATENPDVAKESLIEGLGITAEQAAGARWNIGGDPALNLDAFEVARDLLVKFSTDESAKTALENLDVSTVVWPGAL</sequence>
<dbReference type="PANTHER" id="PTHR30024">
    <property type="entry name" value="ALIPHATIC SULFONATES-BINDING PROTEIN-RELATED"/>
    <property type="match status" value="1"/>
</dbReference>
<keyword evidence="3 4" id="KW-0732">Signal</keyword>
<evidence type="ECO:0000256" key="2">
    <source>
        <dbReference type="ARBA" id="ARBA00010742"/>
    </source>
</evidence>
<dbReference type="RefSeq" id="WP_168911972.1">
    <property type="nucleotide sequence ID" value="NZ_JABACI010000001.1"/>
</dbReference>
<organism evidence="6 7">
    <name type="scientific">Microbacterium salsuginis</name>
    <dbReference type="NCBI Taxonomy" id="2722803"/>
    <lineage>
        <taxon>Bacteria</taxon>
        <taxon>Bacillati</taxon>
        <taxon>Actinomycetota</taxon>
        <taxon>Actinomycetes</taxon>
        <taxon>Micrococcales</taxon>
        <taxon>Microbacteriaceae</taxon>
        <taxon>Microbacterium</taxon>
    </lineage>
</organism>
<name>A0ABX1K996_9MICO</name>
<dbReference type="Pfam" id="PF09084">
    <property type="entry name" value="NMT1"/>
    <property type="match status" value="1"/>
</dbReference>
<dbReference type="PANTHER" id="PTHR30024:SF47">
    <property type="entry name" value="TAURINE-BINDING PERIPLASMIC PROTEIN"/>
    <property type="match status" value="1"/>
</dbReference>